<reference evidence="6" key="1">
    <citation type="submission" date="2021-12" db="EMBL/GenBank/DDBJ databases">
        <authorList>
            <person name="King R."/>
        </authorList>
    </citation>
    <scope>NUCLEOTIDE SEQUENCE</scope>
</reference>
<dbReference type="Gene3D" id="3.30.70.330">
    <property type="match status" value="1"/>
</dbReference>
<dbReference type="CDD" id="cd00590">
    <property type="entry name" value="RRM_SF"/>
    <property type="match status" value="1"/>
</dbReference>
<dbReference type="SMART" id="SM00360">
    <property type="entry name" value="RRM"/>
    <property type="match status" value="1"/>
</dbReference>
<keyword evidence="7" id="KW-1185">Reference proteome</keyword>
<organism evidence="6 7">
    <name type="scientific">Chilo suppressalis</name>
    <name type="common">Asiatic rice borer moth</name>
    <dbReference type="NCBI Taxonomy" id="168631"/>
    <lineage>
        <taxon>Eukaryota</taxon>
        <taxon>Metazoa</taxon>
        <taxon>Ecdysozoa</taxon>
        <taxon>Arthropoda</taxon>
        <taxon>Hexapoda</taxon>
        <taxon>Insecta</taxon>
        <taxon>Pterygota</taxon>
        <taxon>Neoptera</taxon>
        <taxon>Endopterygota</taxon>
        <taxon>Lepidoptera</taxon>
        <taxon>Glossata</taxon>
        <taxon>Ditrysia</taxon>
        <taxon>Pyraloidea</taxon>
        <taxon>Crambidae</taxon>
        <taxon>Crambinae</taxon>
        <taxon>Chilo</taxon>
    </lineage>
</organism>
<dbReference type="InterPro" id="IPR001810">
    <property type="entry name" value="F-box_dom"/>
</dbReference>
<dbReference type="InterPro" id="IPR032675">
    <property type="entry name" value="LRR_dom_sf"/>
</dbReference>
<evidence type="ECO:0000259" key="5">
    <source>
        <dbReference type="PROSITE" id="PS50102"/>
    </source>
</evidence>
<dbReference type="EMBL" id="OU963907">
    <property type="protein sequence ID" value="CAH0399417.1"/>
    <property type="molecule type" value="Genomic_DNA"/>
</dbReference>
<dbReference type="Gene3D" id="3.80.10.10">
    <property type="entry name" value="Ribonuclease Inhibitor"/>
    <property type="match status" value="2"/>
</dbReference>
<name>A0ABN8B1Z6_CHISP</name>
<keyword evidence="1" id="KW-0833">Ubl conjugation pathway</keyword>
<dbReference type="InterPro" id="IPR012677">
    <property type="entry name" value="Nucleotide-bd_a/b_plait_sf"/>
</dbReference>
<dbReference type="Pfam" id="PF00646">
    <property type="entry name" value="F-box"/>
    <property type="match status" value="1"/>
</dbReference>
<feature type="region of interest" description="Disordered" evidence="4">
    <location>
        <begin position="129"/>
        <end position="187"/>
    </location>
</feature>
<dbReference type="InterPro" id="IPR036047">
    <property type="entry name" value="F-box-like_dom_sf"/>
</dbReference>
<evidence type="ECO:0000256" key="4">
    <source>
        <dbReference type="SAM" id="MobiDB-lite"/>
    </source>
</evidence>
<dbReference type="InterPro" id="IPR035979">
    <property type="entry name" value="RBD_domain_sf"/>
</dbReference>
<keyword evidence="2 3" id="KW-0694">RNA-binding</keyword>
<dbReference type="SUPFAM" id="SSF81383">
    <property type="entry name" value="F-box domain"/>
    <property type="match status" value="1"/>
</dbReference>
<evidence type="ECO:0000256" key="1">
    <source>
        <dbReference type="ARBA" id="ARBA00022786"/>
    </source>
</evidence>
<protein>
    <recommendedName>
        <fullName evidence="5">RRM domain-containing protein</fullName>
    </recommendedName>
</protein>
<dbReference type="PANTHER" id="PTHR13318">
    <property type="entry name" value="PARTNER OF PAIRED, ISOFORM B-RELATED"/>
    <property type="match status" value="1"/>
</dbReference>
<evidence type="ECO:0000256" key="2">
    <source>
        <dbReference type="ARBA" id="ARBA00022884"/>
    </source>
</evidence>
<accession>A0ABN8B1Z6</accession>
<sequence length="715" mass="79925">MFFDDEDERFMNPEILHVVHRELYAITSNLEISPYYGLRNVPTHTEDGIPIRKLYVSNLPPKTTRAELFNVFAQYGFIKSCWLRMGDKGPNKTPTPTYAFVTFGNPADAHKALQAPNHEKMLRGRNLRISPADSWHQPAEDADGRVRWKPRGQRHDGEIPLPASNGIDPQDGPSATSSSENDEVNVPEENFVKVEGGSSETEDPYNILDILNRDCMTHILSFIPIKDLIRSERVSKSWQNMIQEYLQSIRTFKTSWWVHEQSRLTTAVLRRVLQRLGSSLLRLHIDHQLSALNDRTAHTIGKFCPNLEELKVVGMYTKNWNPLLYGCKQLKNLAFVSCNKLTDSSLVHLVKNDSCIEVLTVANNTHVTGLFLTGSNTTKLHSLSFYNCYSLQGTVLCAAIDTIPNLTTLKLDVCPVAMWKIIPMILNKVPNLEELSLSEYTSHDGLSAQNSDAFCESLGQLKELKVLNLSRNIHINNAVLKKISQTCTKLESLNISSCNSIRNFSSPGVGDEGVRAVCGGCCMLQTLDLSYLGALTDAGLRAAARLPRLRRLVARGSDALSSAPLAHVLRACHQLEEVDACGCDNVCSNVVEAAVEALEARPRALRLRLGGTAAACDCSEDEPQENQKHKLLTVNIEEDLSNPNLRPDFVDQMFDYSSEDSLDDLYDHDLYDHDLYEDFDDFLGPADELLLDHDDDDELNGLYAYGIHAADIILL</sequence>
<dbReference type="SUPFAM" id="SSF54928">
    <property type="entry name" value="RNA-binding domain, RBD"/>
    <property type="match status" value="1"/>
</dbReference>
<evidence type="ECO:0000313" key="6">
    <source>
        <dbReference type="EMBL" id="CAH0399417.1"/>
    </source>
</evidence>
<dbReference type="Proteomes" id="UP001153292">
    <property type="component" value="Chromosome 14"/>
</dbReference>
<evidence type="ECO:0000313" key="7">
    <source>
        <dbReference type="Proteomes" id="UP001153292"/>
    </source>
</evidence>
<feature type="domain" description="RRM" evidence="5">
    <location>
        <begin position="52"/>
        <end position="134"/>
    </location>
</feature>
<dbReference type="InterPro" id="IPR000504">
    <property type="entry name" value="RRM_dom"/>
</dbReference>
<proteinExistence type="predicted"/>
<dbReference type="InterPro" id="IPR006553">
    <property type="entry name" value="Leu-rich_rpt_Cys-con_subtyp"/>
</dbReference>
<dbReference type="PROSITE" id="PS50102">
    <property type="entry name" value="RRM"/>
    <property type="match status" value="1"/>
</dbReference>
<dbReference type="SMART" id="SM00367">
    <property type="entry name" value="LRR_CC"/>
    <property type="match status" value="4"/>
</dbReference>
<dbReference type="SUPFAM" id="SSF52047">
    <property type="entry name" value="RNI-like"/>
    <property type="match status" value="1"/>
</dbReference>
<gene>
    <name evidence="6" type="ORF">CHILSU_LOCUS2561</name>
</gene>
<evidence type="ECO:0000256" key="3">
    <source>
        <dbReference type="PROSITE-ProRule" id="PRU00176"/>
    </source>
</evidence>
<dbReference type="Pfam" id="PF00076">
    <property type="entry name" value="RRM_1"/>
    <property type="match status" value="1"/>
</dbReference>